<gene>
    <name evidence="1" type="ORF">FUT82_00155</name>
</gene>
<evidence type="ECO:0000313" key="2">
    <source>
        <dbReference type="Proteomes" id="UP000323594"/>
    </source>
</evidence>
<evidence type="ECO:0000313" key="1">
    <source>
        <dbReference type="EMBL" id="QEJ96574.1"/>
    </source>
</evidence>
<reference evidence="1 2" key="1">
    <citation type="submission" date="2019-08" db="EMBL/GenBank/DDBJ databases">
        <authorList>
            <person name="Kuhnert P."/>
        </authorList>
    </citation>
    <scope>NUCLEOTIDE SEQUENCE [LARGE SCALE GENOMIC DNA]</scope>
    <source>
        <strain evidence="1 2">B36.5</strain>
    </source>
</reference>
<name>A0AAF1DB99_TREPH</name>
<accession>A0AAF1DB99</accession>
<protein>
    <submittedName>
        <fullName evidence="1">Uncharacterized protein</fullName>
    </submittedName>
</protein>
<dbReference type="Proteomes" id="UP000323594">
    <property type="component" value="Chromosome"/>
</dbReference>
<dbReference type="AlphaFoldDB" id="A0AAF1DB99"/>
<dbReference type="EMBL" id="CP042817">
    <property type="protein sequence ID" value="QEJ96574.1"/>
    <property type="molecule type" value="Genomic_DNA"/>
</dbReference>
<organism evidence="1 2">
    <name type="scientific">Treponema phagedenis</name>
    <dbReference type="NCBI Taxonomy" id="162"/>
    <lineage>
        <taxon>Bacteria</taxon>
        <taxon>Pseudomonadati</taxon>
        <taxon>Spirochaetota</taxon>
        <taxon>Spirochaetia</taxon>
        <taxon>Spirochaetales</taxon>
        <taxon>Treponemataceae</taxon>
        <taxon>Treponema</taxon>
    </lineage>
</organism>
<proteinExistence type="predicted"/>
<sequence>MAYASPRFCPLHSAAKREVNFRTATDGGGSTQHPRSSDVLKQSILQSFKTRRFGFDKDVKNQTVRLFFIKFFKGYIKYSKKCCTTCATGFEFLQAQVSMIDRSQYCRLGQRILG</sequence>